<feature type="region of interest" description="Disordered" evidence="1">
    <location>
        <begin position="132"/>
        <end position="171"/>
    </location>
</feature>
<feature type="compositionally biased region" description="Acidic residues" evidence="1">
    <location>
        <begin position="26"/>
        <end position="37"/>
    </location>
</feature>
<sequence length="468" mass="50796">MSADLFAEFSKPSKSTGQEREAAAAPDDDDGWGDFETAEPVITPAVKQPPPARTVVNNGIGKRPPLILDTTRPKAQAKAALASPHVLFDVDDFELQTGDIIDDDDDFGDFTSAPQSCINTTATPSLDLLALEESPASHQSARQETTGKKPSFGAPLPARSSNSSKQKPSSALDLLNDMSGATSFNLASNSNLLTSSAATEVIQTTVEDGDGDWAAWDDHPAPAPSAGPATVREQSPDGWAWDAEDSGKPLAEDSSNKPPPTNVPPPWVILSTFPELFSSGTPIFKSLMGQSVSVQEQILMKPKAVQFLQCYILLATTAARVLAGRKHRWQRDKMLAKGMSLSAVGSKGMKLTGVDKTQTSREDREAAEVVASWREHVGRLRAAVATANSCNETKLKMPELSNKMQIHTAKMVPTAPTACVICGLKRDERIVKVDFEVEDSFGEWWVDHWGHRACKNFWLEHEPRLRQR</sequence>
<evidence type="ECO:0000313" key="3">
    <source>
        <dbReference type="Proteomes" id="UP000253664"/>
    </source>
</evidence>
<reference evidence="2 3" key="1">
    <citation type="journal article" date="2015" name="BMC Genomics">
        <title>Insights from the genome of Ophiocordyceps polyrhachis-furcata to pathogenicity and host specificity in insect fungi.</title>
        <authorList>
            <person name="Wichadakul D."/>
            <person name="Kobmoo N."/>
            <person name="Ingsriswang S."/>
            <person name="Tangphatsornruang S."/>
            <person name="Chantasingh D."/>
            <person name="Luangsa-ard J.J."/>
            <person name="Eurwilaichitr L."/>
        </authorList>
    </citation>
    <scope>NUCLEOTIDE SEQUENCE [LARGE SCALE GENOMIC DNA]</scope>
    <source>
        <strain evidence="2 3">BCC 54312</strain>
    </source>
</reference>
<dbReference type="PANTHER" id="PTHR42084">
    <property type="entry name" value="YALI0E26631P"/>
    <property type="match status" value="1"/>
</dbReference>
<gene>
    <name evidence="2" type="ORF">L249_2152</name>
</gene>
<feature type="compositionally biased region" description="Basic and acidic residues" evidence="1">
    <location>
        <begin position="245"/>
        <end position="255"/>
    </location>
</feature>
<dbReference type="EMBL" id="LKCN02000001">
    <property type="protein sequence ID" value="RCI16336.1"/>
    <property type="molecule type" value="Genomic_DNA"/>
</dbReference>
<protein>
    <recommendedName>
        <fullName evidence="4">Serine/threonine-protein kinase ppk6</fullName>
    </recommendedName>
</protein>
<name>A0A367LPH5_9HYPO</name>
<dbReference type="OrthoDB" id="5420391at2759"/>
<evidence type="ECO:0000313" key="2">
    <source>
        <dbReference type="EMBL" id="RCI16336.1"/>
    </source>
</evidence>
<evidence type="ECO:0008006" key="4">
    <source>
        <dbReference type="Google" id="ProtNLM"/>
    </source>
</evidence>
<keyword evidence="3" id="KW-1185">Reference proteome</keyword>
<proteinExistence type="predicted"/>
<feature type="compositionally biased region" description="Low complexity" evidence="1">
    <location>
        <begin position="160"/>
        <end position="170"/>
    </location>
</feature>
<organism evidence="2 3">
    <name type="scientific">Ophiocordyceps polyrhachis-furcata BCC 54312</name>
    <dbReference type="NCBI Taxonomy" id="1330021"/>
    <lineage>
        <taxon>Eukaryota</taxon>
        <taxon>Fungi</taxon>
        <taxon>Dikarya</taxon>
        <taxon>Ascomycota</taxon>
        <taxon>Pezizomycotina</taxon>
        <taxon>Sordariomycetes</taxon>
        <taxon>Hypocreomycetidae</taxon>
        <taxon>Hypocreales</taxon>
        <taxon>Ophiocordycipitaceae</taxon>
        <taxon>Ophiocordyceps</taxon>
    </lineage>
</organism>
<dbReference type="Proteomes" id="UP000253664">
    <property type="component" value="Unassembled WGS sequence"/>
</dbReference>
<dbReference type="PANTHER" id="PTHR42084:SF1">
    <property type="entry name" value="SERINE_THREONINE-PROTEIN KINASE PPK6"/>
    <property type="match status" value="1"/>
</dbReference>
<dbReference type="STRING" id="1330021.A0A367LPH5"/>
<feature type="region of interest" description="Disordered" evidence="1">
    <location>
        <begin position="210"/>
        <end position="263"/>
    </location>
</feature>
<accession>A0A367LPH5</accession>
<evidence type="ECO:0000256" key="1">
    <source>
        <dbReference type="SAM" id="MobiDB-lite"/>
    </source>
</evidence>
<comment type="caution">
    <text evidence="2">The sequence shown here is derived from an EMBL/GenBank/DDBJ whole genome shotgun (WGS) entry which is preliminary data.</text>
</comment>
<dbReference type="AlphaFoldDB" id="A0A367LPH5"/>
<feature type="region of interest" description="Disordered" evidence="1">
    <location>
        <begin position="1"/>
        <end position="67"/>
    </location>
</feature>